<dbReference type="Proteomes" id="UP001168528">
    <property type="component" value="Unassembled WGS sequence"/>
</dbReference>
<evidence type="ECO:0000313" key="1">
    <source>
        <dbReference type="EMBL" id="MDO1451440.1"/>
    </source>
</evidence>
<comment type="caution">
    <text evidence="1">The sequence shown here is derived from an EMBL/GenBank/DDBJ whole genome shotgun (WGS) entry which is preliminary data.</text>
</comment>
<feature type="non-terminal residue" evidence="1">
    <location>
        <position position="1"/>
    </location>
</feature>
<evidence type="ECO:0000313" key="2">
    <source>
        <dbReference type="Proteomes" id="UP001168528"/>
    </source>
</evidence>
<evidence type="ECO:0008006" key="3">
    <source>
        <dbReference type="Google" id="ProtNLM"/>
    </source>
</evidence>
<name>A0ABT8RH76_9BACT</name>
<sequence>WPYPLDHSRSIVDAAFVEANASTDSMKRKAILEWQLDKGEAKQITAADLFGQASSFTALEKRAKPKSCPRNNRTHISMSDVDAKLTQKAGKVSRLYYLSTMAVDSYHHVITHLQADLADEKDSRHLMAIVDKLSIKLKLYGLPFQYLLADAGFSSGENYASLEARQIKGFIPLHGSYHPLREGFSYDITENAYYAVTKSCFTTMASK</sequence>
<reference evidence="1" key="1">
    <citation type="submission" date="2023-07" db="EMBL/GenBank/DDBJ databases">
        <title>The genome sequence of Rhodocytophaga aerolata KACC 12507.</title>
        <authorList>
            <person name="Zhang X."/>
        </authorList>
    </citation>
    <scope>NUCLEOTIDE SEQUENCE</scope>
    <source>
        <strain evidence="1">KACC 12507</strain>
    </source>
</reference>
<organism evidence="1 2">
    <name type="scientific">Rhodocytophaga aerolata</name>
    <dbReference type="NCBI Taxonomy" id="455078"/>
    <lineage>
        <taxon>Bacteria</taxon>
        <taxon>Pseudomonadati</taxon>
        <taxon>Bacteroidota</taxon>
        <taxon>Cytophagia</taxon>
        <taxon>Cytophagales</taxon>
        <taxon>Rhodocytophagaceae</taxon>
        <taxon>Rhodocytophaga</taxon>
    </lineage>
</organism>
<proteinExistence type="predicted"/>
<dbReference type="EMBL" id="JAUKPO010000060">
    <property type="protein sequence ID" value="MDO1451440.1"/>
    <property type="molecule type" value="Genomic_DNA"/>
</dbReference>
<keyword evidence="2" id="KW-1185">Reference proteome</keyword>
<accession>A0ABT8RH76</accession>
<gene>
    <name evidence="1" type="ORF">Q0590_34520</name>
</gene>
<protein>
    <recommendedName>
        <fullName evidence="3">Transposase</fullName>
    </recommendedName>
</protein>